<organism evidence="9 10">
    <name type="scientific">Salmo trutta</name>
    <name type="common">Brown trout</name>
    <dbReference type="NCBI Taxonomy" id="8032"/>
    <lineage>
        <taxon>Eukaryota</taxon>
        <taxon>Metazoa</taxon>
        <taxon>Chordata</taxon>
        <taxon>Craniata</taxon>
        <taxon>Vertebrata</taxon>
        <taxon>Euteleostomi</taxon>
        <taxon>Actinopterygii</taxon>
        <taxon>Neopterygii</taxon>
        <taxon>Teleostei</taxon>
        <taxon>Protacanthopterygii</taxon>
        <taxon>Salmoniformes</taxon>
        <taxon>Salmonidae</taxon>
        <taxon>Salmoninae</taxon>
        <taxon>Salmo</taxon>
    </lineage>
</organism>
<accession>A0A673YBV3</accession>
<gene>
    <name evidence="9" type="primary">LOC115196696</name>
</gene>
<name>A0A673YBV3_SALTR</name>
<dbReference type="GeneTree" id="ENSGT00950000183145"/>
<dbReference type="PRINTS" id="PR00258">
    <property type="entry name" value="SPERACTRCPTR"/>
</dbReference>
<keyword evidence="2" id="KW-0964">Secreted</keyword>
<sequence length="157" mass="16921">EILYKGQWGRVYQTGHWRTVCDDVWDLTDAAVVCRQLGCGRADSAPERAYFGQGSGPIWQDDVGCSGRECSITQCPHTGGTYNCNHGNDAGVICSGKGVSLPCLDLSFISIWFELCKVTAVSTEPSPTAKPSAPLTATSKDIETVTNILFWLCTPAL</sequence>
<keyword evidence="6" id="KW-0325">Glycoprotein</keyword>
<comment type="subcellular location">
    <subcellularLocation>
        <location evidence="1">Secreted</location>
    </subcellularLocation>
</comment>
<evidence type="ECO:0000256" key="2">
    <source>
        <dbReference type="ARBA" id="ARBA00022525"/>
    </source>
</evidence>
<feature type="domain" description="SRCR" evidence="8">
    <location>
        <begin position="1"/>
        <end position="95"/>
    </location>
</feature>
<dbReference type="Pfam" id="PF00530">
    <property type="entry name" value="SRCR"/>
    <property type="match status" value="1"/>
</dbReference>
<reference evidence="9" key="2">
    <citation type="submission" date="2025-08" db="UniProtKB">
        <authorList>
            <consortium name="Ensembl"/>
        </authorList>
    </citation>
    <scope>IDENTIFICATION</scope>
</reference>
<evidence type="ECO:0000313" key="9">
    <source>
        <dbReference type="Ensembl" id="ENSSTUP00000031964.1"/>
    </source>
</evidence>
<keyword evidence="3" id="KW-0732">Signal</keyword>
<evidence type="ECO:0000256" key="4">
    <source>
        <dbReference type="ARBA" id="ARBA00022737"/>
    </source>
</evidence>
<dbReference type="PROSITE" id="PS50287">
    <property type="entry name" value="SRCR_2"/>
    <property type="match status" value="1"/>
</dbReference>
<evidence type="ECO:0000256" key="1">
    <source>
        <dbReference type="ARBA" id="ARBA00004613"/>
    </source>
</evidence>
<evidence type="ECO:0000256" key="6">
    <source>
        <dbReference type="ARBA" id="ARBA00023180"/>
    </source>
</evidence>
<dbReference type="Proteomes" id="UP000472277">
    <property type="component" value="Chromosome 1"/>
</dbReference>
<dbReference type="AlphaFoldDB" id="A0A673YBV3"/>
<dbReference type="InterPro" id="IPR036772">
    <property type="entry name" value="SRCR-like_dom_sf"/>
</dbReference>
<keyword evidence="4" id="KW-0677">Repeat</keyword>
<evidence type="ECO:0000313" key="10">
    <source>
        <dbReference type="Proteomes" id="UP000472277"/>
    </source>
</evidence>
<evidence type="ECO:0000256" key="5">
    <source>
        <dbReference type="ARBA" id="ARBA00023157"/>
    </source>
</evidence>
<dbReference type="FunFam" id="3.10.250.10:FF:000002">
    <property type="entry name" value="Scavenger receptor cysteine-rich type 1 protein M130"/>
    <property type="match status" value="1"/>
</dbReference>
<dbReference type="Ensembl" id="ENSSTUT00000033400.1">
    <property type="protein sequence ID" value="ENSSTUP00000031964.1"/>
    <property type="gene ID" value="ENSSTUG00000013756.1"/>
</dbReference>
<reference evidence="9" key="3">
    <citation type="submission" date="2025-09" db="UniProtKB">
        <authorList>
            <consortium name="Ensembl"/>
        </authorList>
    </citation>
    <scope>IDENTIFICATION</scope>
</reference>
<dbReference type="PANTHER" id="PTHR19331">
    <property type="entry name" value="SCAVENGER RECEPTOR DOMAIN-CONTAINING"/>
    <property type="match status" value="1"/>
</dbReference>
<dbReference type="SUPFAM" id="SSF56487">
    <property type="entry name" value="SRCR-like"/>
    <property type="match status" value="1"/>
</dbReference>
<feature type="disulfide bond" evidence="7">
    <location>
        <begin position="65"/>
        <end position="75"/>
    </location>
</feature>
<reference evidence="9" key="1">
    <citation type="submission" date="2021-04" db="EMBL/GenBank/DDBJ databases">
        <authorList>
            <consortium name="Wellcome Sanger Institute Data Sharing"/>
        </authorList>
    </citation>
    <scope>NUCLEOTIDE SEQUENCE [LARGE SCALE GENOMIC DNA]</scope>
</reference>
<keyword evidence="5 7" id="KW-1015">Disulfide bond</keyword>
<proteinExistence type="predicted"/>
<dbReference type="PANTHER" id="PTHR19331:SF22">
    <property type="entry name" value="DELETED IN MALIGNANT BRAIN TUMORS 1 PROTEIN"/>
    <property type="match status" value="1"/>
</dbReference>
<dbReference type="SMART" id="SM00202">
    <property type="entry name" value="SR"/>
    <property type="match status" value="1"/>
</dbReference>
<evidence type="ECO:0000256" key="7">
    <source>
        <dbReference type="PROSITE-ProRule" id="PRU00196"/>
    </source>
</evidence>
<evidence type="ECO:0000259" key="8">
    <source>
        <dbReference type="PROSITE" id="PS50287"/>
    </source>
</evidence>
<dbReference type="Gene3D" id="3.10.250.10">
    <property type="entry name" value="SRCR-like domain"/>
    <property type="match status" value="1"/>
</dbReference>
<evidence type="ECO:0000256" key="3">
    <source>
        <dbReference type="ARBA" id="ARBA00022729"/>
    </source>
</evidence>
<comment type="caution">
    <text evidence="7">Lacks conserved residue(s) required for the propagation of feature annotation.</text>
</comment>
<dbReference type="GO" id="GO:0016020">
    <property type="term" value="C:membrane"/>
    <property type="evidence" value="ECO:0007669"/>
    <property type="project" value="InterPro"/>
</dbReference>
<keyword evidence="10" id="KW-1185">Reference proteome</keyword>
<protein>
    <submittedName>
        <fullName evidence="9">Deleted in malignant brain tumors 1 protein-like</fullName>
    </submittedName>
</protein>
<dbReference type="InterPro" id="IPR001190">
    <property type="entry name" value="SRCR"/>
</dbReference>